<sequence length="207" mass="24558">MILDKFTYLTLTVIDKDVQACQKMIDKISNDGPVQEYRISIRRIDPDKIYIGEPEYNGVRKYLIWEPKNLPNKTAFIANLIDGYSSLIYRLCERNSLSAISVSFTNIKYSKDDLPAFYLTYRDYSNNKETERVVYAIKETHRWVYYAVGEVQPFEDTTNYENRIKPKRINKPVLLSYLKKLNIDIEDDQFWDSKDGKGVYFERLQRK</sequence>
<evidence type="ECO:0000313" key="2">
    <source>
        <dbReference type="Proteomes" id="UP000321291"/>
    </source>
</evidence>
<organism evidence="1 2">
    <name type="scientific">Arachidicoccus ginsenosidivorans</name>
    <dbReference type="NCBI Taxonomy" id="496057"/>
    <lineage>
        <taxon>Bacteria</taxon>
        <taxon>Pseudomonadati</taxon>
        <taxon>Bacteroidota</taxon>
        <taxon>Chitinophagia</taxon>
        <taxon>Chitinophagales</taxon>
        <taxon>Chitinophagaceae</taxon>
        <taxon>Arachidicoccus</taxon>
    </lineage>
</organism>
<protein>
    <submittedName>
        <fullName evidence="1">Uncharacterized protein</fullName>
    </submittedName>
</protein>
<dbReference type="OrthoDB" id="1073876at2"/>
<gene>
    <name evidence="1" type="ORF">FSB73_13395</name>
</gene>
<name>A0A5B8VNN8_9BACT</name>
<proteinExistence type="predicted"/>
<keyword evidence="2" id="KW-1185">Reference proteome</keyword>
<evidence type="ECO:0000313" key="1">
    <source>
        <dbReference type="EMBL" id="QEC72522.1"/>
    </source>
</evidence>
<dbReference type="KEGG" id="agi:FSB73_13395"/>
<dbReference type="RefSeq" id="WP_146783083.1">
    <property type="nucleotide sequence ID" value="NZ_CP042434.1"/>
</dbReference>
<dbReference type="Proteomes" id="UP000321291">
    <property type="component" value="Chromosome"/>
</dbReference>
<dbReference type="EMBL" id="CP042434">
    <property type="protein sequence ID" value="QEC72522.1"/>
    <property type="molecule type" value="Genomic_DNA"/>
</dbReference>
<dbReference type="AlphaFoldDB" id="A0A5B8VNN8"/>
<reference evidence="1 2" key="1">
    <citation type="journal article" date="2017" name="Int. J. Syst. Evol. Microbiol.">
        <title>Arachidicoccus ginsenosidivorans sp. nov., with ginsenoside-converting activity isolated from ginseng cultivating soil.</title>
        <authorList>
            <person name="Siddiqi M.Z."/>
            <person name="Aslam Z."/>
            <person name="Im W.T."/>
        </authorList>
    </citation>
    <scope>NUCLEOTIDE SEQUENCE [LARGE SCALE GENOMIC DNA]</scope>
    <source>
        <strain evidence="1 2">Gsoil 809</strain>
    </source>
</reference>
<accession>A0A5B8VNN8</accession>